<feature type="compositionally biased region" description="Basic and acidic residues" evidence="1">
    <location>
        <begin position="282"/>
        <end position="307"/>
    </location>
</feature>
<sequence length="313" mass="36970">MARTKNPPRPYHRLPVTNPAPRAKDSLPTPPQSPGPMTSDLGSDSKMDTESDPRPPAGWSSPFELPLPDDPTYGVEAWAKRKKEMAWDDGDDEESSPTWKQCVKQHLQMWKERVEQGLLDYPSDESELSQEAQANLIDRWIEVLRGLKRTPPQWQKLWLKSYGTRALRLCTESQLAALLGVPIDRLPPHNNFGPLVAATLLDPLTELEDYRARSYHKRRLERCENWELFHKRPHPKKRKWQRQDGRERRQRLARLKEIQLRRQEEQRVRSLEREHLECETRERLEHEERLDQQEMRDVEVLEQRDTCESSQTK</sequence>
<dbReference type="EMBL" id="MU860028">
    <property type="protein sequence ID" value="KAK4241068.1"/>
    <property type="molecule type" value="Genomic_DNA"/>
</dbReference>
<reference evidence="2" key="2">
    <citation type="submission" date="2023-05" db="EMBL/GenBank/DDBJ databases">
        <authorList>
            <consortium name="Lawrence Berkeley National Laboratory"/>
            <person name="Steindorff A."/>
            <person name="Hensen N."/>
            <person name="Bonometti L."/>
            <person name="Westerberg I."/>
            <person name="Brannstrom I.O."/>
            <person name="Guillou S."/>
            <person name="Cros-Aarteil S."/>
            <person name="Calhoun S."/>
            <person name="Haridas S."/>
            <person name="Kuo A."/>
            <person name="Mondo S."/>
            <person name="Pangilinan J."/>
            <person name="Riley R."/>
            <person name="Labutti K."/>
            <person name="Andreopoulos B."/>
            <person name="Lipzen A."/>
            <person name="Chen C."/>
            <person name="Yanf M."/>
            <person name="Daum C."/>
            <person name="Ng V."/>
            <person name="Clum A."/>
            <person name="Ohm R."/>
            <person name="Martin F."/>
            <person name="Silar P."/>
            <person name="Natvig D."/>
            <person name="Lalanne C."/>
            <person name="Gautier V."/>
            <person name="Ament-Velasquez S.L."/>
            <person name="Kruys A."/>
            <person name="Hutchinson M.I."/>
            <person name="Powell A.J."/>
            <person name="Barry K."/>
            <person name="Miller A.N."/>
            <person name="Grigoriev I.V."/>
            <person name="Debuchy R."/>
            <person name="Gladieux P."/>
            <person name="Thoren M.H."/>
            <person name="Johannesson H."/>
        </authorList>
    </citation>
    <scope>NUCLEOTIDE SEQUENCE</scope>
    <source>
        <strain evidence="2">CBS 532.94</strain>
    </source>
</reference>
<dbReference type="AlphaFoldDB" id="A0AAN7HES9"/>
<keyword evidence="3" id="KW-1185">Reference proteome</keyword>
<evidence type="ECO:0000313" key="2">
    <source>
        <dbReference type="EMBL" id="KAK4241068.1"/>
    </source>
</evidence>
<feature type="region of interest" description="Disordered" evidence="1">
    <location>
        <begin position="1"/>
        <end position="74"/>
    </location>
</feature>
<comment type="caution">
    <text evidence="2">The sequence shown here is derived from an EMBL/GenBank/DDBJ whole genome shotgun (WGS) entry which is preliminary data.</text>
</comment>
<feature type="region of interest" description="Disordered" evidence="1">
    <location>
        <begin position="282"/>
        <end position="313"/>
    </location>
</feature>
<reference evidence="2" key="1">
    <citation type="journal article" date="2023" name="Mol. Phylogenet. Evol.">
        <title>Genome-scale phylogeny and comparative genomics of the fungal order Sordariales.</title>
        <authorList>
            <person name="Hensen N."/>
            <person name="Bonometti L."/>
            <person name="Westerberg I."/>
            <person name="Brannstrom I.O."/>
            <person name="Guillou S."/>
            <person name="Cros-Aarteil S."/>
            <person name="Calhoun S."/>
            <person name="Haridas S."/>
            <person name="Kuo A."/>
            <person name="Mondo S."/>
            <person name="Pangilinan J."/>
            <person name="Riley R."/>
            <person name="LaButti K."/>
            <person name="Andreopoulos B."/>
            <person name="Lipzen A."/>
            <person name="Chen C."/>
            <person name="Yan M."/>
            <person name="Daum C."/>
            <person name="Ng V."/>
            <person name="Clum A."/>
            <person name="Steindorff A."/>
            <person name="Ohm R.A."/>
            <person name="Martin F."/>
            <person name="Silar P."/>
            <person name="Natvig D.O."/>
            <person name="Lalanne C."/>
            <person name="Gautier V."/>
            <person name="Ament-Velasquez S.L."/>
            <person name="Kruys A."/>
            <person name="Hutchinson M.I."/>
            <person name="Powell A.J."/>
            <person name="Barry K."/>
            <person name="Miller A.N."/>
            <person name="Grigoriev I.V."/>
            <person name="Debuchy R."/>
            <person name="Gladieux P."/>
            <person name="Hiltunen Thoren M."/>
            <person name="Johannesson H."/>
        </authorList>
    </citation>
    <scope>NUCLEOTIDE SEQUENCE</scope>
    <source>
        <strain evidence="2">CBS 532.94</strain>
    </source>
</reference>
<evidence type="ECO:0000256" key="1">
    <source>
        <dbReference type="SAM" id="MobiDB-lite"/>
    </source>
</evidence>
<organism evidence="2 3">
    <name type="scientific">Achaetomium macrosporum</name>
    <dbReference type="NCBI Taxonomy" id="79813"/>
    <lineage>
        <taxon>Eukaryota</taxon>
        <taxon>Fungi</taxon>
        <taxon>Dikarya</taxon>
        <taxon>Ascomycota</taxon>
        <taxon>Pezizomycotina</taxon>
        <taxon>Sordariomycetes</taxon>
        <taxon>Sordariomycetidae</taxon>
        <taxon>Sordariales</taxon>
        <taxon>Chaetomiaceae</taxon>
        <taxon>Achaetomium</taxon>
    </lineage>
</organism>
<name>A0AAN7HES9_9PEZI</name>
<dbReference type="Proteomes" id="UP001303760">
    <property type="component" value="Unassembled WGS sequence"/>
</dbReference>
<accession>A0AAN7HES9</accession>
<protein>
    <submittedName>
        <fullName evidence="2">Uncharacterized protein</fullName>
    </submittedName>
</protein>
<feature type="compositionally biased region" description="Basic and acidic residues" evidence="1">
    <location>
        <begin position="43"/>
        <end position="53"/>
    </location>
</feature>
<gene>
    <name evidence="2" type="ORF">C8A03DRAFT_30785</name>
</gene>
<proteinExistence type="predicted"/>
<evidence type="ECO:0000313" key="3">
    <source>
        <dbReference type="Proteomes" id="UP001303760"/>
    </source>
</evidence>